<proteinExistence type="inferred from homology"/>
<name>A0A367WTF6_9PROT</name>
<dbReference type="PANTHER" id="PTHR44051">
    <property type="entry name" value="GLUTATHIONE S-TRANSFERASE-RELATED"/>
    <property type="match status" value="1"/>
</dbReference>
<dbReference type="InterPro" id="IPR010987">
    <property type="entry name" value="Glutathione-S-Trfase_C-like"/>
</dbReference>
<dbReference type="SFLD" id="SFLDG01151">
    <property type="entry name" value="Main.2:_Nu-like"/>
    <property type="match status" value="1"/>
</dbReference>
<accession>A0A367WTF6</accession>
<keyword evidence="4" id="KW-0808">Transferase</keyword>
<dbReference type="InterPro" id="IPR004046">
    <property type="entry name" value="GST_C"/>
</dbReference>
<feature type="domain" description="GST N-terminal" evidence="2">
    <location>
        <begin position="2"/>
        <end position="85"/>
    </location>
</feature>
<dbReference type="SFLD" id="SFLDS00019">
    <property type="entry name" value="Glutathione_Transferase_(cytos"/>
    <property type="match status" value="1"/>
</dbReference>
<protein>
    <submittedName>
        <fullName evidence="4">Glutathione S-transferase</fullName>
    </submittedName>
</protein>
<evidence type="ECO:0000259" key="2">
    <source>
        <dbReference type="PROSITE" id="PS50404"/>
    </source>
</evidence>
<dbReference type="Proteomes" id="UP000252517">
    <property type="component" value="Unassembled WGS sequence"/>
</dbReference>
<dbReference type="SFLD" id="SFLDG00358">
    <property type="entry name" value="Main_(cytGST)"/>
    <property type="match status" value="1"/>
</dbReference>
<sequence length="206" mass="23484">MKTMILHDFLPSGNGYKIRLLLRFLGQEFSLVEHDITRGETRTEDYLKNINPVGRIPALDVGDGHVLAESNAILLFLAEGTKWLPADKWARAAVYQWLFFEQYEHEPNVAVLRAWMSVKGTPDYGKPLIPMKREAAYNALSIMEDRLKDHDWLVGDDCTIADIALYAYTHVADEGGLDMVRFPAIGRWLARFAQHPAYVPISWKPV</sequence>
<dbReference type="PANTHER" id="PTHR44051:SF2">
    <property type="entry name" value="HYPOTHETICAL GLUTATHIONE S-TRANSFERASE LIKE PROTEIN"/>
    <property type="match status" value="1"/>
</dbReference>
<dbReference type="EMBL" id="JPWH01000023">
    <property type="protein sequence ID" value="RCK43900.1"/>
    <property type="molecule type" value="Genomic_DNA"/>
</dbReference>
<dbReference type="SUPFAM" id="SSF52833">
    <property type="entry name" value="Thioredoxin-like"/>
    <property type="match status" value="1"/>
</dbReference>
<organism evidence="4 5">
    <name type="scientific">Thalassospira profundimaris</name>
    <dbReference type="NCBI Taxonomy" id="502049"/>
    <lineage>
        <taxon>Bacteria</taxon>
        <taxon>Pseudomonadati</taxon>
        <taxon>Pseudomonadota</taxon>
        <taxon>Alphaproteobacteria</taxon>
        <taxon>Rhodospirillales</taxon>
        <taxon>Thalassospiraceae</taxon>
        <taxon>Thalassospira</taxon>
    </lineage>
</organism>
<dbReference type="InterPro" id="IPR036282">
    <property type="entry name" value="Glutathione-S-Trfase_C_sf"/>
</dbReference>
<comment type="similarity">
    <text evidence="1">Belongs to the GST superfamily.</text>
</comment>
<evidence type="ECO:0000256" key="1">
    <source>
        <dbReference type="RuleBase" id="RU003494"/>
    </source>
</evidence>
<dbReference type="Pfam" id="PF00043">
    <property type="entry name" value="GST_C"/>
    <property type="match status" value="1"/>
</dbReference>
<evidence type="ECO:0000259" key="3">
    <source>
        <dbReference type="PROSITE" id="PS50405"/>
    </source>
</evidence>
<comment type="caution">
    <text evidence="4">The sequence shown here is derived from an EMBL/GenBank/DDBJ whole genome shotgun (WGS) entry which is preliminary data.</text>
</comment>
<feature type="domain" description="GST C-terminal" evidence="3">
    <location>
        <begin position="87"/>
        <end position="206"/>
    </location>
</feature>
<dbReference type="InterPro" id="IPR004045">
    <property type="entry name" value="Glutathione_S-Trfase_N"/>
</dbReference>
<dbReference type="PROSITE" id="PS50405">
    <property type="entry name" value="GST_CTER"/>
    <property type="match status" value="1"/>
</dbReference>
<dbReference type="PROSITE" id="PS50404">
    <property type="entry name" value="GST_NTER"/>
    <property type="match status" value="1"/>
</dbReference>
<dbReference type="InterPro" id="IPR036249">
    <property type="entry name" value="Thioredoxin-like_sf"/>
</dbReference>
<dbReference type="InterPro" id="IPR040079">
    <property type="entry name" value="Glutathione_S-Trfase"/>
</dbReference>
<dbReference type="CDD" id="cd03056">
    <property type="entry name" value="GST_N_4"/>
    <property type="match status" value="1"/>
</dbReference>
<dbReference type="SUPFAM" id="SSF47616">
    <property type="entry name" value="GST C-terminal domain-like"/>
    <property type="match status" value="1"/>
</dbReference>
<gene>
    <name evidence="4" type="ORF">TH25_20915</name>
</gene>
<dbReference type="Gene3D" id="1.20.1050.10">
    <property type="match status" value="1"/>
</dbReference>
<evidence type="ECO:0000313" key="4">
    <source>
        <dbReference type="EMBL" id="RCK43900.1"/>
    </source>
</evidence>
<reference evidence="4 5" key="1">
    <citation type="submission" date="2014-07" db="EMBL/GenBank/DDBJ databases">
        <title>Draft genome sequence of Thalassospira profundimaris S25-3-2.</title>
        <authorList>
            <person name="Lai Q."/>
            <person name="Shao Z."/>
        </authorList>
    </citation>
    <scope>NUCLEOTIDE SEQUENCE [LARGE SCALE GENOMIC DNA]</scope>
    <source>
        <strain evidence="4 5">S25-3-2</strain>
    </source>
</reference>
<evidence type="ECO:0000313" key="5">
    <source>
        <dbReference type="Proteomes" id="UP000252517"/>
    </source>
</evidence>
<dbReference type="Gene3D" id="3.40.30.10">
    <property type="entry name" value="Glutaredoxin"/>
    <property type="match status" value="1"/>
</dbReference>
<dbReference type="Pfam" id="PF02798">
    <property type="entry name" value="GST_N"/>
    <property type="match status" value="1"/>
</dbReference>
<dbReference type="AlphaFoldDB" id="A0A367WTF6"/>
<dbReference type="GO" id="GO:0016740">
    <property type="term" value="F:transferase activity"/>
    <property type="evidence" value="ECO:0007669"/>
    <property type="project" value="UniProtKB-KW"/>
</dbReference>